<evidence type="ECO:0000256" key="1">
    <source>
        <dbReference type="SAM" id="MobiDB-lite"/>
    </source>
</evidence>
<feature type="compositionally biased region" description="Basic and acidic residues" evidence="1">
    <location>
        <begin position="442"/>
        <end position="471"/>
    </location>
</feature>
<feature type="region of interest" description="Disordered" evidence="1">
    <location>
        <begin position="677"/>
        <end position="741"/>
    </location>
</feature>
<gene>
    <name evidence="2" type="ORF">H1D24_15085</name>
</gene>
<protein>
    <submittedName>
        <fullName evidence="2">Trypsin-like peptidase domain-containing protein</fullName>
    </submittedName>
</protein>
<accession>A0A7W0DLS9</accession>
<reference evidence="2 3" key="1">
    <citation type="submission" date="2020-07" db="EMBL/GenBank/DDBJ databases">
        <title>Streptomyces isolated from Indian soil.</title>
        <authorList>
            <person name="Mandal S."/>
            <person name="Maiti P.K."/>
        </authorList>
    </citation>
    <scope>NUCLEOTIDE SEQUENCE [LARGE SCALE GENOMIC DNA]</scope>
    <source>
        <strain evidence="2 3">PSKA28</strain>
    </source>
</reference>
<dbReference type="RefSeq" id="WP_181658069.1">
    <property type="nucleotide sequence ID" value="NZ_JACEHE010000008.1"/>
</dbReference>
<sequence>MEGDADEEVRKVNNLYHHASWRVRLRRGGVSGSGDVLGAGVLLGADRVLTCAHVIRDPETGQRPDCVQVDFPLLQGLPRTERRTATVLDGHWVPPFGKAQGDLALLVLDEPAPVPSPVTLHRTLDYRGAPVLIDGFPEQRSGGQWLTGACMGPGGHGDERVQIDLADPREPGRRLAGGFSGAGVLEEGNGRLLGIVVQADERAGYGYMIPAATIAKYFRDVGEAYVTGPPAIPAPHTVSPDAARAARPHGLQRTVMRWLHEEPGCWDIEVLFLGEGDVRARDALHLVLNMADREQSPQLSVAPEGGGGTRRLSGADAGAADRSPDGVPTDGVPETSIDPADGLAAGAPHLSQAGIEPRLGSISLVLDVTGASLERAEPEHPAIGEALLALRRQLAYSRQRGARPAVAVLGADLSATEPVAAVQVLRELAGAGARLLLVVRDGGRDSHEGDDGGRDSHDGDDGGRDSHDGADGGRGSGGRSEHGFAYEIAHRLLPDDRAERWLERIVDRVSLLAATEERSRDVYRRVERRVVDPPRPTAYGARARLWTVQLASEAGTGGRRPPGAPRLPAPGRERQRAAFLEKLSYAEQAVENCLMRAERAERELRGVLDAHLRLRGLLAAQQARLDGQGLAEHPDAVGAFGRAQELLMSGPCPLADAERAVEAFARVVRRLTRDGSWEAGRREGGPGAAGPEAARPEAARPEAARPEAARPEAARPEAARPEAARPEAAGPGESRLQAGGP</sequence>
<evidence type="ECO:0000313" key="2">
    <source>
        <dbReference type="EMBL" id="MBA2947085.1"/>
    </source>
</evidence>
<feature type="compositionally biased region" description="Basic and acidic residues" evidence="1">
    <location>
        <begin position="694"/>
        <end position="725"/>
    </location>
</feature>
<name>A0A7W0DLS9_9ACTN</name>
<comment type="caution">
    <text evidence="2">The sequence shown here is derived from an EMBL/GenBank/DDBJ whole genome shotgun (WGS) entry which is preliminary data.</text>
</comment>
<dbReference type="InterPro" id="IPR009003">
    <property type="entry name" value="Peptidase_S1_PA"/>
</dbReference>
<dbReference type="EMBL" id="JACEHE010000008">
    <property type="protein sequence ID" value="MBA2947085.1"/>
    <property type="molecule type" value="Genomic_DNA"/>
</dbReference>
<dbReference type="SUPFAM" id="SSF50494">
    <property type="entry name" value="Trypsin-like serine proteases"/>
    <property type="match status" value="1"/>
</dbReference>
<dbReference type="Proteomes" id="UP000545761">
    <property type="component" value="Unassembled WGS sequence"/>
</dbReference>
<evidence type="ECO:0000313" key="3">
    <source>
        <dbReference type="Proteomes" id="UP000545761"/>
    </source>
</evidence>
<proteinExistence type="predicted"/>
<dbReference type="AlphaFoldDB" id="A0A7W0DLS9"/>
<organism evidence="2 3">
    <name type="scientific">Streptomyces himalayensis subsp. himalayensis</name>
    <dbReference type="NCBI Taxonomy" id="2756131"/>
    <lineage>
        <taxon>Bacteria</taxon>
        <taxon>Bacillati</taxon>
        <taxon>Actinomycetota</taxon>
        <taxon>Actinomycetes</taxon>
        <taxon>Kitasatosporales</taxon>
        <taxon>Streptomycetaceae</taxon>
        <taxon>Streptomyces</taxon>
        <taxon>Streptomyces himalayensis</taxon>
    </lineage>
</organism>
<dbReference type="InterPro" id="IPR043504">
    <property type="entry name" value="Peptidase_S1_PA_chymotrypsin"/>
</dbReference>
<feature type="region of interest" description="Disordered" evidence="1">
    <location>
        <begin position="442"/>
        <end position="481"/>
    </location>
</feature>
<dbReference type="Pfam" id="PF13365">
    <property type="entry name" value="Trypsin_2"/>
    <property type="match status" value="1"/>
</dbReference>
<feature type="region of interest" description="Disordered" evidence="1">
    <location>
        <begin position="296"/>
        <end position="347"/>
    </location>
</feature>
<dbReference type="Gene3D" id="2.40.10.10">
    <property type="entry name" value="Trypsin-like serine proteases"/>
    <property type="match status" value="2"/>
</dbReference>